<reference evidence="2" key="1">
    <citation type="submission" date="2023-06" db="EMBL/GenBank/DDBJ databases">
        <title>A Treasure from Seagulls: Isolation and Description of Aciduricobacillus qingdaonensis gen. nov., sp. nov., a Rare Obligately Uric Acid-utilizing Member in the Family Bacillaceae.</title>
        <authorList>
            <person name="Liu W."/>
            <person name="Wang B."/>
        </authorList>
    </citation>
    <scope>NUCLEOTIDE SEQUENCE</scope>
    <source>
        <strain evidence="2">44XB</strain>
    </source>
</reference>
<dbReference type="CDD" id="cd07731">
    <property type="entry name" value="ComA-like_MBL-fold"/>
    <property type="match status" value="1"/>
</dbReference>
<dbReference type="Gene3D" id="3.60.15.10">
    <property type="entry name" value="Ribonuclease Z/Hydroxyacylglutathione hydrolase-like"/>
    <property type="match status" value="1"/>
</dbReference>
<dbReference type="InterPro" id="IPR035681">
    <property type="entry name" value="ComA-like_MBL"/>
</dbReference>
<feature type="domain" description="Metallo-beta-lactamase" evidence="1">
    <location>
        <begin position="43"/>
        <end position="237"/>
    </location>
</feature>
<dbReference type="InterPro" id="IPR036866">
    <property type="entry name" value="RibonucZ/Hydroxyglut_hydro"/>
</dbReference>
<name>A0ABY9KXB3_9BACI</name>
<dbReference type="RefSeq" id="WP_348029210.1">
    <property type="nucleotide sequence ID" value="NZ_CP129113.1"/>
</dbReference>
<evidence type="ECO:0000259" key="1">
    <source>
        <dbReference type="SMART" id="SM00849"/>
    </source>
</evidence>
<gene>
    <name evidence="2" type="ORF">QR721_04120</name>
</gene>
<evidence type="ECO:0000313" key="3">
    <source>
        <dbReference type="Proteomes" id="UP001180087"/>
    </source>
</evidence>
<dbReference type="InterPro" id="IPR001279">
    <property type="entry name" value="Metallo-B-lactamas"/>
</dbReference>
<dbReference type="InterPro" id="IPR052159">
    <property type="entry name" value="Competence_DNA_uptake"/>
</dbReference>
<evidence type="ECO:0000313" key="2">
    <source>
        <dbReference type="EMBL" id="WLV25421.1"/>
    </source>
</evidence>
<sequence length="293" mass="33688">MRIIKLSITLIIILGVLMPSEVESIGKEEFLRGLKVHYIDVGQGDSILIETPNKRTILIDGGPPESGDALLAYLKKEEIRKIDLLIATHPDFDHIGGLIPVLEKLKVKKVIDSGKLHSTRTYRNYLHLIRKKNIPFEIAEQNDYIQIDSKLIIQILNTFDRNKKDNNEASIVLKMHHGDISFLFMADAEIEQERDLMKQYDLEADILKVGHHGSNTSTSRAFVEAVQPQVAMLTYSKKNRYGHPVSRVVRNLQREKVHIYSTSTFGSTVLWSNGYYYFIMPEKNPLDFLWRKE</sequence>
<dbReference type="PANTHER" id="PTHR30619">
    <property type="entry name" value="DNA INTERNALIZATION/COMPETENCE PROTEIN COMEC/REC2"/>
    <property type="match status" value="1"/>
</dbReference>
<dbReference type="EMBL" id="CP129113">
    <property type="protein sequence ID" value="WLV25421.1"/>
    <property type="molecule type" value="Genomic_DNA"/>
</dbReference>
<dbReference type="Pfam" id="PF00753">
    <property type="entry name" value="Lactamase_B"/>
    <property type="match status" value="1"/>
</dbReference>
<organism evidence="2 3">
    <name type="scientific">Aciduricibacillus chroicocephali</name>
    <dbReference type="NCBI Taxonomy" id="3054939"/>
    <lineage>
        <taxon>Bacteria</taxon>
        <taxon>Bacillati</taxon>
        <taxon>Bacillota</taxon>
        <taxon>Bacilli</taxon>
        <taxon>Bacillales</taxon>
        <taxon>Bacillaceae</taxon>
        <taxon>Aciduricibacillus</taxon>
    </lineage>
</organism>
<proteinExistence type="predicted"/>
<dbReference type="SUPFAM" id="SSF56281">
    <property type="entry name" value="Metallo-hydrolase/oxidoreductase"/>
    <property type="match status" value="1"/>
</dbReference>
<protein>
    <submittedName>
        <fullName evidence="2">MBL fold metallo-hydrolase</fullName>
    </submittedName>
</protein>
<dbReference type="Proteomes" id="UP001180087">
    <property type="component" value="Chromosome"/>
</dbReference>
<accession>A0ABY9KXB3</accession>
<dbReference type="SMART" id="SM00849">
    <property type="entry name" value="Lactamase_B"/>
    <property type="match status" value="1"/>
</dbReference>
<keyword evidence="3" id="KW-1185">Reference proteome</keyword>
<dbReference type="PANTHER" id="PTHR30619:SF7">
    <property type="entry name" value="BETA-LACTAMASE DOMAIN PROTEIN"/>
    <property type="match status" value="1"/>
</dbReference>